<accession>A0AAV1D8Q9</accession>
<evidence type="ECO:0000313" key="8">
    <source>
        <dbReference type="Proteomes" id="UP001161247"/>
    </source>
</evidence>
<sequence>MELEEPKIDITSKELIKPSSPTPQNKKELKLSLLDQKIPVLFFPVIFFYRKLPPFPALENSTSTNIVDPPTKTILELKQSLSKCLTKFYPLAGKLAPDLRSVECDDSGALFVEAKVHATLSQAVRNAPTGENLVQYLPFDTFCNAADDDEVLLLGTYPINEILLAVQFSWFECGSICIGVCVSHKIADINSLTVFMNSWAALNRGSDTITTNYESLSPNFELGRHLFPPGDDYVSPSSNFAPTPQGFNHKGKKKEFMYKRFSFSKKNLKELKQQVVPRPGILLKEQATKVEVVIAFLWKHLINAARAKNDEHRDMMARISVVINLRSRMSSLVSALSKMEFPFGNLVFVGTAEFISPGRNYGDVYGDLVCLTRDATRQVKEDYIFKYAVPFLRNDLGTNDSITDHIGQQQVQQWTFSSWCRSSTYEVDFGWGKPTLVGPAGKPNTSGSVVLTSRSSYEDEIDAWITISEDDLASLPHELLSLAPADFFPVN</sequence>
<keyword evidence="8" id="KW-1185">Reference proteome</keyword>
<protein>
    <submittedName>
        <fullName evidence="7">OLC1v1002871C1</fullName>
    </submittedName>
</protein>
<dbReference type="Gene3D" id="3.30.559.10">
    <property type="entry name" value="Chloramphenicol acetyltransferase-like domain"/>
    <property type="match status" value="2"/>
</dbReference>
<comment type="similarity">
    <text evidence="1">Belongs to the plant acyltransferase family.</text>
</comment>
<keyword evidence="4" id="KW-0808">Transferase</keyword>
<gene>
    <name evidence="7" type="ORF">OLC1_LOCUS13205</name>
</gene>
<dbReference type="InterPro" id="IPR023213">
    <property type="entry name" value="CAT-like_dom_sf"/>
</dbReference>
<feature type="region of interest" description="Disordered" evidence="6">
    <location>
        <begin position="1"/>
        <end position="25"/>
    </location>
</feature>
<keyword evidence="5" id="KW-0012">Acyltransferase</keyword>
<dbReference type="PANTHER" id="PTHR31623">
    <property type="entry name" value="F21J9.9"/>
    <property type="match status" value="1"/>
</dbReference>
<keyword evidence="3" id="KW-0017">Alkaloid metabolism</keyword>
<organism evidence="7 8">
    <name type="scientific">Oldenlandia corymbosa var. corymbosa</name>
    <dbReference type="NCBI Taxonomy" id="529605"/>
    <lineage>
        <taxon>Eukaryota</taxon>
        <taxon>Viridiplantae</taxon>
        <taxon>Streptophyta</taxon>
        <taxon>Embryophyta</taxon>
        <taxon>Tracheophyta</taxon>
        <taxon>Spermatophyta</taxon>
        <taxon>Magnoliopsida</taxon>
        <taxon>eudicotyledons</taxon>
        <taxon>Gunneridae</taxon>
        <taxon>Pentapetalae</taxon>
        <taxon>asterids</taxon>
        <taxon>lamiids</taxon>
        <taxon>Gentianales</taxon>
        <taxon>Rubiaceae</taxon>
        <taxon>Rubioideae</taxon>
        <taxon>Spermacoceae</taxon>
        <taxon>Hedyotis-Oldenlandia complex</taxon>
        <taxon>Oldenlandia</taxon>
    </lineage>
</organism>
<dbReference type="EMBL" id="OX459121">
    <property type="protein sequence ID" value="CAI9104239.1"/>
    <property type="molecule type" value="Genomic_DNA"/>
</dbReference>
<dbReference type="Proteomes" id="UP001161247">
    <property type="component" value="Chromosome 4"/>
</dbReference>
<evidence type="ECO:0000256" key="6">
    <source>
        <dbReference type="SAM" id="MobiDB-lite"/>
    </source>
</evidence>
<dbReference type="AlphaFoldDB" id="A0AAV1D8Q9"/>
<evidence type="ECO:0000256" key="5">
    <source>
        <dbReference type="ARBA" id="ARBA00023315"/>
    </source>
</evidence>
<evidence type="ECO:0000313" key="7">
    <source>
        <dbReference type="EMBL" id="CAI9104239.1"/>
    </source>
</evidence>
<reference evidence="7" key="1">
    <citation type="submission" date="2023-03" db="EMBL/GenBank/DDBJ databases">
        <authorList>
            <person name="Julca I."/>
        </authorList>
    </citation>
    <scope>NUCLEOTIDE SEQUENCE</scope>
</reference>
<evidence type="ECO:0000256" key="2">
    <source>
        <dbReference type="ARBA" id="ARBA00011245"/>
    </source>
</evidence>
<evidence type="ECO:0000256" key="1">
    <source>
        <dbReference type="ARBA" id="ARBA00009861"/>
    </source>
</evidence>
<evidence type="ECO:0000256" key="4">
    <source>
        <dbReference type="ARBA" id="ARBA00022679"/>
    </source>
</evidence>
<name>A0AAV1D8Q9_OLDCO</name>
<comment type="subunit">
    <text evidence="2">Monomer.</text>
</comment>
<dbReference type="Pfam" id="PF02458">
    <property type="entry name" value="Transferase"/>
    <property type="match status" value="1"/>
</dbReference>
<dbReference type="PANTHER" id="PTHR31623:SF17">
    <property type="entry name" value="F21J9.9"/>
    <property type="match status" value="1"/>
</dbReference>
<feature type="compositionally biased region" description="Basic and acidic residues" evidence="6">
    <location>
        <begin position="1"/>
        <end position="16"/>
    </location>
</feature>
<proteinExistence type="inferred from homology"/>
<dbReference type="GO" id="GO:0016746">
    <property type="term" value="F:acyltransferase activity"/>
    <property type="evidence" value="ECO:0007669"/>
    <property type="project" value="UniProtKB-KW"/>
</dbReference>
<evidence type="ECO:0000256" key="3">
    <source>
        <dbReference type="ARBA" id="ARBA00022589"/>
    </source>
</evidence>
<dbReference type="GO" id="GO:0009820">
    <property type="term" value="P:alkaloid metabolic process"/>
    <property type="evidence" value="ECO:0007669"/>
    <property type="project" value="UniProtKB-KW"/>
</dbReference>